<dbReference type="Proteomes" id="UP000058020">
    <property type="component" value="Chromosome"/>
</dbReference>
<protein>
    <recommendedName>
        <fullName evidence="4 11">Trigger factor</fullName>
        <shortName evidence="11">TF</shortName>
        <ecNumber evidence="3 11">5.2.1.8</ecNumber>
    </recommendedName>
    <alternativeName>
        <fullName evidence="10 11">PPIase</fullName>
    </alternativeName>
</protein>
<gene>
    <name evidence="11" type="primary">tig</name>
    <name evidence="15" type="ORF">SP60_05435</name>
</gene>
<keyword evidence="5 11" id="KW-0132">Cell division</keyword>
<dbReference type="SUPFAM" id="SSF54534">
    <property type="entry name" value="FKBP-like"/>
    <property type="match status" value="1"/>
</dbReference>
<evidence type="ECO:0000256" key="10">
    <source>
        <dbReference type="ARBA" id="ARBA00029986"/>
    </source>
</evidence>
<dbReference type="KEGG" id="tho:SP60_05435"/>
<dbReference type="GO" id="GO:0043335">
    <property type="term" value="P:protein unfolding"/>
    <property type="evidence" value="ECO:0007669"/>
    <property type="project" value="TreeGrafter"/>
</dbReference>
<accession>A0A0M4P9D5</accession>
<evidence type="ECO:0000256" key="2">
    <source>
        <dbReference type="ARBA" id="ARBA00005464"/>
    </source>
</evidence>
<dbReference type="InterPro" id="IPR008880">
    <property type="entry name" value="Trigger_fac_C"/>
</dbReference>
<dbReference type="Pfam" id="PF05697">
    <property type="entry name" value="Trigger_N"/>
    <property type="match status" value="1"/>
</dbReference>
<dbReference type="InterPro" id="IPR005215">
    <property type="entry name" value="Trig_fac"/>
</dbReference>
<dbReference type="Gene3D" id="3.10.50.40">
    <property type="match status" value="1"/>
</dbReference>
<dbReference type="InterPro" id="IPR036611">
    <property type="entry name" value="Trigger_fac_ribosome-bd_sf"/>
</dbReference>
<dbReference type="AlphaFoldDB" id="A0A0M4P9D5"/>
<evidence type="ECO:0000256" key="8">
    <source>
        <dbReference type="ARBA" id="ARBA00023235"/>
    </source>
</evidence>
<dbReference type="Gene3D" id="1.10.3120.10">
    <property type="entry name" value="Trigger factor, C-terminal domain"/>
    <property type="match status" value="1"/>
</dbReference>
<name>A0A0M4P9D5_9GAMM</name>
<comment type="similarity">
    <text evidence="2 11 13">Belongs to the FKBP-type PPIase family. Tig subfamily.</text>
</comment>
<dbReference type="PIRSF" id="PIRSF003095">
    <property type="entry name" value="Trigger_factor"/>
    <property type="match status" value="1"/>
</dbReference>
<comment type="function">
    <text evidence="11">Involved in protein export. Acts as a chaperone by maintaining the newly synthesized protein in an open conformation. Functions as a peptidyl-prolyl cis-trans isomerase.</text>
</comment>
<dbReference type="Gene3D" id="3.30.70.1050">
    <property type="entry name" value="Trigger factor ribosome-binding domain"/>
    <property type="match status" value="1"/>
</dbReference>
<proteinExistence type="inferred from homology"/>
<dbReference type="STRING" id="1705394.SP60_05435"/>
<dbReference type="PANTHER" id="PTHR30560">
    <property type="entry name" value="TRIGGER FACTOR CHAPERONE AND PEPTIDYL-PROLYL CIS/TRANS ISOMERASE"/>
    <property type="match status" value="1"/>
</dbReference>
<dbReference type="InterPro" id="IPR027304">
    <property type="entry name" value="Trigger_fact/SurA_dom_sf"/>
</dbReference>
<dbReference type="GO" id="GO:0051301">
    <property type="term" value="P:cell division"/>
    <property type="evidence" value="ECO:0007669"/>
    <property type="project" value="UniProtKB-KW"/>
</dbReference>
<evidence type="ECO:0000259" key="14">
    <source>
        <dbReference type="PROSITE" id="PS50059"/>
    </source>
</evidence>
<keyword evidence="9 11" id="KW-0131">Cell cycle</keyword>
<dbReference type="SUPFAM" id="SSF109998">
    <property type="entry name" value="Triger factor/SurA peptide-binding domain-like"/>
    <property type="match status" value="1"/>
</dbReference>
<dbReference type="EMBL" id="CP010552">
    <property type="protein sequence ID" value="ALE52697.1"/>
    <property type="molecule type" value="Genomic_DNA"/>
</dbReference>
<evidence type="ECO:0000256" key="9">
    <source>
        <dbReference type="ARBA" id="ARBA00023306"/>
    </source>
</evidence>
<keyword evidence="11" id="KW-0963">Cytoplasm</keyword>
<feature type="domain" description="PPIase FKBP-type" evidence="14">
    <location>
        <begin position="161"/>
        <end position="221"/>
    </location>
</feature>
<evidence type="ECO:0000256" key="7">
    <source>
        <dbReference type="ARBA" id="ARBA00023186"/>
    </source>
</evidence>
<dbReference type="InterPro" id="IPR037041">
    <property type="entry name" value="Trigger_fac_C_sf"/>
</dbReference>
<dbReference type="GO" id="GO:0043022">
    <property type="term" value="F:ribosome binding"/>
    <property type="evidence" value="ECO:0007669"/>
    <property type="project" value="TreeGrafter"/>
</dbReference>
<keyword evidence="7 11" id="KW-0143">Chaperone</keyword>
<dbReference type="NCBIfam" id="TIGR00115">
    <property type="entry name" value="tig"/>
    <property type="match status" value="1"/>
</dbReference>
<dbReference type="PATRIC" id="fig|1705394.5.peg.1086"/>
<keyword evidence="6 11" id="KW-0697">Rotamase</keyword>
<dbReference type="Pfam" id="PF00254">
    <property type="entry name" value="FKBP_C"/>
    <property type="match status" value="1"/>
</dbReference>
<sequence>MKTSLETLEGLKRSLTVDVSIDTFNQKVDKILKTMASQVSIDGFRKGKVPVSMVKQRFGDNAKSDAVNEIVNETLVEALTEAKVTPAARPSVSKIDSEGDTNFSYTVEFEVFPEVKIADFAKLEVEQIKVDITKADEERTLSGLQEQLIEFKAVKRKSKEGDRVAMDFVGTINGETFEGGEAKDFKLVLGKGTMIPGFEEAITDVVAGKTVDLDVSFPDDYHATHLAGKPVKFDITINEVGSPKEPKLDAEFAKKFGESDMDALLVSMKEQMRTEIDGRIEQLNKDALFNALASANKFDVPQGSIDGEAQNLLSEMQERMQQQGQTPQTDMPASLFNEEAERRVKLGLLVGQIASDNQMQASMEQIDARIQEMSQSYGENAQQMVDYYNEDVSRKSSVELMIVEKMVQEKILEGAKVKTVKKKFTDITEQA</sequence>
<evidence type="ECO:0000256" key="4">
    <source>
        <dbReference type="ARBA" id="ARBA00016902"/>
    </source>
</evidence>
<dbReference type="OrthoDB" id="9767721at2"/>
<dbReference type="GO" id="GO:0015031">
    <property type="term" value="P:protein transport"/>
    <property type="evidence" value="ECO:0007669"/>
    <property type="project" value="UniProtKB-UniRule"/>
</dbReference>
<dbReference type="GO" id="GO:0051083">
    <property type="term" value="P:'de novo' cotranslational protein folding"/>
    <property type="evidence" value="ECO:0007669"/>
    <property type="project" value="TreeGrafter"/>
</dbReference>
<dbReference type="InterPro" id="IPR001179">
    <property type="entry name" value="PPIase_FKBP_dom"/>
</dbReference>
<dbReference type="SUPFAM" id="SSF102735">
    <property type="entry name" value="Trigger factor ribosome-binding domain"/>
    <property type="match status" value="1"/>
</dbReference>
<comment type="domain">
    <text evidence="11">Consists of 3 domains; the N-terminus binds the ribosome, the middle domain has PPIase activity, while the C-terminus has intrinsic chaperone activity on its own.</text>
</comment>
<evidence type="ECO:0000256" key="1">
    <source>
        <dbReference type="ARBA" id="ARBA00000971"/>
    </source>
</evidence>
<dbReference type="PANTHER" id="PTHR30560:SF3">
    <property type="entry name" value="TRIGGER FACTOR-LIKE PROTEIN TIG, CHLOROPLASTIC"/>
    <property type="match status" value="1"/>
</dbReference>
<dbReference type="GO" id="GO:0005737">
    <property type="term" value="C:cytoplasm"/>
    <property type="evidence" value="ECO:0007669"/>
    <property type="project" value="UniProtKB-SubCell"/>
</dbReference>
<evidence type="ECO:0000256" key="3">
    <source>
        <dbReference type="ARBA" id="ARBA00013194"/>
    </source>
</evidence>
<evidence type="ECO:0000313" key="16">
    <source>
        <dbReference type="Proteomes" id="UP000058020"/>
    </source>
</evidence>
<dbReference type="GO" id="GO:0044183">
    <property type="term" value="F:protein folding chaperone"/>
    <property type="evidence" value="ECO:0007669"/>
    <property type="project" value="TreeGrafter"/>
</dbReference>
<evidence type="ECO:0000256" key="5">
    <source>
        <dbReference type="ARBA" id="ARBA00022618"/>
    </source>
</evidence>
<comment type="subcellular location">
    <subcellularLocation>
        <location evidence="11">Cytoplasm</location>
    </subcellularLocation>
    <text evidence="11">About half TF is bound to the ribosome near the polypeptide exit tunnel while the other half is free in the cytoplasm.</text>
</comment>
<dbReference type="Pfam" id="PF05698">
    <property type="entry name" value="Trigger_C"/>
    <property type="match status" value="1"/>
</dbReference>
<dbReference type="RefSeq" id="WP_053951661.1">
    <property type="nucleotide sequence ID" value="NZ_CP010552.1"/>
</dbReference>
<comment type="catalytic activity">
    <reaction evidence="1 11 12">
        <text>[protein]-peptidylproline (omega=180) = [protein]-peptidylproline (omega=0)</text>
        <dbReference type="Rhea" id="RHEA:16237"/>
        <dbReference type="Rhea" id="RHEA-COMP:10747"/>
        <dbReference type="Rhea" id="RHEA-COMP:10748"/>
        <dbReference type="ChEBI" id="CHEBI:83833"/>
        <dbReference type="ChEBI" id="CHEBI:83834"/>
        <dbReference type="EC" id="5.2.1.8"/>
    </reaction>
</comment>
<dbReference type="FunFam" id="3.10.50.40:FF:000001">
    <property type="entry name" value="Trigger factor"/>
    <property type="match status" value="1"/>
</dbReference>
<keyword evidence="16" id="KW-1185">Reference proteome</keyword>
<dbReference type="InterPro" id="IPR008881">
    <property type="entry name" value="Trigger_fac_ribosome-bd_bac"/>
</dbReference>
<evidence type="ECO:0000256" key="12">
    <source>
        <dbReference type="PROSITE-ProRule" id="PRU00277"/>
    </source>
</evidence>
<dbReference type="HAMAP" id="MF_00303">
    <property type="entry name" value="Trigger_factor_Tig"/>
    <property type="match status" value="1"/>
</dbReference>
<organism evidence="15 16">
    <name type="scientific">Candidatus Thioglobus autotrophicus</name>
    <dbReference type="NCBI Taxonomy" id="1705394"/>
    <lineage>
        <taxon>Bacteria</taxon>
        <taxon>Pseudomonadati</taxon>
        <taxon>Pseudomonadota</taxon>
        <taxon>Gammaproteobacteria</taxon>
        <taxon>Candidatus Pseudothioglobaceae</taxon>
        <taxon>Candidatus Thioglobus</taxon>
    </lineage>
</organism>
<dbReference type="InterPro" id="IPR046357">
    <property type="entry name" value="PPIase_dom_sf"/>
</dbReference>
<evidence type="ECO:0000256" key="11">
    <source>
        <dbReference type="HAMAP-Rule" id="MF_00303"/>
    </source>
</evidence>
<evidence type="ECO:0000313" key="15">
    <source>
        <dbReference type="EMBL" id="ALE52697.1"/>
    </source>
</evidence>
<dbReference type="PROSITE" id="PS50059">
    <property type="entry name" value="FKBP_PPIASE"/>
    <property type="match status" value="1"/>
</dbReference>
<evidence type="ECO:0000256" key="13">
    <source>
        <dbReference type="RuleBase" id="RU003914"/>
    </source>
</evidence>
<reference evidence="15 16" key="1">
    <citation type="journal article" date="2015" name="Genome Announc.">
        <title>Genome Sequence of 'Candidatus Thioglobus autotrophica' Strain EF1, a Chemoautotroph from the SUP05 Clade of Marine Gammaproteobacteria.</title>
        <authorList>
            <person name="Shah V."/>
            <person name="Morris R.M."/>
        </authorList>
    </citation>
    <scope>NUCLEOTIDE SEQUENCE [LARGE SCALE GENOMIC DNA]</scope>
    <source>
        <strain evidence="15 16">EF1</strain>
    </source>
</reference>
<dbReference type="EC" id="5.2.1.8" evidence="3 11"/>
<keyword evidence="8 11" id="KW-0413">Isomerase</keyword>
<evidence type="ECO:0000256" key="6">
    <source>
        <dbReference type="ARBA" id="ARBA00023110"/>
    </source>
</evidence>
<dbReference type="GO" id="GO:0003755">
    <property type="term" value="F:peptidyl-prolyl cis-trans isomerase activity"/>
    <property type="evidence" value="ECO:0007669"/>
    <property type="project" value="UniProtKB-UniRule"/>
</dbReference>